<comment type="caution">
    <text evidence="2">The sequence shown here is derived from an EMBL/GenBank/DDBJ whole genome shotgun (WGS) entry which is preliminary data.</text>
</comment>
<organism evidence="2 3">
    <name type="scientific">Glycomyces endophyticus</name>
    <dbReference type="NCBI Taxonomy" id="480996"/>
    <lineage>
        <taxon>Bacteria</taxon>
        <taxon>Bacillati</taxon>
        <taxon>Actinomycetota</taxon>
        <taxon>Actinomycetes</taxon>
        <taxon>Glycomycetales</taxon>
        <taxon>Glycomycetaceae</taxon>
        <taxon>Glycomyces</taxon>
    </lineage>
</organism>
<protein>
    <submittedName>
        <fullName evidence="2">Uncharacterized protein</fullName>
    </submittedName>
</protein>
<sequence>MEPGLVEAAPGALDDDRFALARRARRVEAAAGRLLVDVRPLHADPDDRGPGLAGARGEREAPVPDLGTGARGGLQGDDARHEVDEDQCAASGVDLHGLIVP</sequence>
<feature type="compositionally biased region" description="Basic and acidic residues" evidence="1">
    <location>
        <begin position="39"/>
        <end position="49"/>
    </location>
</feature>
<evidence type="ECO:0000313" key="2">
    <source>
        <dbReference type="EMBL" id="GAA1678663.1"/>
    </source>
</evidence>
<reference evidence="3" key="1">
    <citation type="journal article" date="2019" name="Int. J. Syst. Evol. Microbiol.">
        <title>The Global Catalogue of Microorganisms (GCM) 10K type strain sequencing project: providing services to taxonomists for standard genome sequencing and annotation.</title>
        <authorList>
            <consortium name="The Broad Institute Genomics Platform"/>
            <consortium name="The Broad Institute Genome Sequencing Center for Infectious Disease"/>
            <person name="Wu L."/>
            <person name="Ma J."/>
        </authorList>
    </citation>
    <scope>NUCLEOTIDE SEQUENCE [LARGE SCALE GENOMIC DNA]</scope>
    <source>
        <strain evidence="3">JCM 16001</strain>
    </source>
</reference>
<proteinExistence type="predicted"/>
<dbReference type="EMBL" id="BAAAQF010000009">
    <property type="protein sequence ID" value="GAA1678663.1"/>
    <property type="molecule type" value="Genomic_DNA"/>
</dbReference>
<gene>
    <name evidence="2" type="ORF">GCM10009830_27250</name>
</gene>
<evidence type="ECO:0000313" key="3">
    <source>
        <dbReference type="Proteomes" id="UP001499851"/>
    </source>
</evidence>
<evidence type="ECO:0000256" key="1">
    <source>
        <dbReference type="SAM" id="MobiDB-lite"/>
    </source>
</evidence>
<keyword evidence="3" id="KW-1185">Reference proteome</keyword>
<feature type="region of interest" description="Disordered" evidence="1">
    <location>
        <begin position="39"/>
        <end position="101"/>
    </location>
</feature>
<dbReference type="Proteomes" id="UP001499851">
    <property type="component" value="Unassembled WGS sequence"/>
</dbReference>
<accession>A0ABP4SX42</accession>
<name>A0ABP4SX42_9ACTN</name>